<sequence>MLSVLLTLVLSKILKMKRFNREKFKSEVLSLTVMSTMKEDEPDVKEGGLQKNSLTSEWVSLSKVTGERSYRLTVEVQTGNLTENFEKGRGLRFIPDLRSSHVPLSNEVHALQLQSLCSKVHEPQLLKPLGPGARDPNKRNHCNEKAVQQENSPARYNQRKPACRDEDPVQPKVIWTITLASSQCTVFSEMDRMA</sequence>
<evidence type="ECO:0000313" key="3">
    <source>
        <dbReference type="Proteomes" id="UP001214576"/>
    </source>
</evidence>
<name>A0AAD4TZ78_OVIAM</name>
<dbReference type="EMBL" id="JAKZEL010000014">
    <property type="protein sequence ID" value="KAI4537303.1"/>
    <property type="molecule type" value="Genomic_DNA"/>
</dbReference>
<evidence type="ECO:0000313" key="2">
    <source>
        <dbReference type="EMBL" id="KAI4537303.1"/>
    </source>
</evidence>
<reference evidence="2" key="1">
    <citation type="submission" date="2022-03" db="EMBL/GenBank/DDBJ databases">
        <title>Genomic analyses of argali, domestic sheep and their hybrids provide insights into chromosomal evolution, heterosis and genetic basis of agronomic traits.</title>
        <authorList>
            <person name="Li M."/>
        </authorList>
    </citation>
    <scope>NUCLEOTIDE SEQUENCE</scope>
    <source>
        <strain evidence="2">CAU-MHL-2022a</strain>
        <tissue evidence="2">Skin</tissue>
    </source>
</reference>
<dbReference type="AlphaFoldDB" id="A0AAD4TZ78"/>
<organism evidence="2 3">
    <name type="scientific">Ovis ammon polii</name>
    <dbReference type="NCBI Taxonomy" id="230172"/>
    <lineage>
        <taxon>Eukaryota</taxon>
        <taxon>Metazoa</taxon>
        <taxon>Chordata</taxon>
        <taxon>Craniata</taxon>
        <taxon>Vertebrata</taxon>
        <taxon>Euteleostomi</taxon>
        <taxon>Mammalia</taxon>
        <taxon>Eutheria</taxon>
        <taxon>Laurasiatheria</taxon>
        <taxon>Artiodactyla</taxon>
        <taxon>Ruminantia</taxon>
        <taxon>Pecora</taxon>
        <taxon>Bovidae</taxon>
        <taxon>Caprinae</taxon>
        <taxon>Ovis</taxon>
    </lineage>
</organism>
<proteinExistence type="predicted"/>
<comment type="caution">
    <text evidence="2">The sequence shown here is derived from an EMBL/GenBank/DDBJ whole genome shotgun (WGS) entry which is preliminary data.</text>
</comment>
<keyword evidence="3" id="KW-1185">Reference proteome</keyword>
<protein>
    <submittedName>
        <fullName evidence="2">Uncharacterized protein</fullName>
    </submittedName>
</protein>
<dbReference type="Proteomes" id="UP001214576">
    <property type="component" value="Unassembled WGS sequence"/>
</dbReference>
<feature type="region of interest" description="Disordered" evidence="1">
    <location>
        <begin position="145"/>
        <end position="165"/>
    </location>
</feature>
<gene>
    <name evidence="2" type="ORF">MG293_012166</name>
</gene>
<accession>A0AAD4TZ78</accession>
<evidence type="ECO:0000256" key="1">
    <source>
        <dbReference type="SAM" id="MobiDB-lite"/>
    </source>
</evidence>
<feature type="compositionally biased region" description="Polar residues" evidence="1">
    <location>
        <begin position="146"/>
        <end position="155"/>
    </location>
</feature>